<dbReference type="RefSeq" id="WP_353294943.1">
    <property type="nucleotide sequence ID" value="NZ_BAABWH010000005.1"/>
</dbReference>
<evidence type="ECO:0000313" key="2">
    <source>
        <dbReference type="Proteomes" id="UP001481413"/>
    </source>
</evidence>
<name>A0ABQ0A0B6_9GAMM</name>
<dbReference type="Proteomes" id="UP001481413">
    <property type="component" value="Unassembled WGS sequence"/>
</dbReference>
<reference evidence="1 2" key="1">
    <citation type="submission" date="2024-04" db="EMBL/GenBank/DDBJ databases">
        <title>Draft genome sequence of Thalassolituus maritimus NBRC 116585.</title>
        <authorList>
            <person name="Miyakawa T."/>
            <person name="Kusuya Y."/>
            <person name="Miura T."/>
        </authorList>
    </citation>
    <scope>NUCLEOTIDE SEQUENCE [LARGE SCALE GENOMIC DNA]</scope>
    <source>
        <strain evidence="1 2">5NW40-0001</strain>
    </source>
</reference>
<organism evidence="1 2">
    <name type="scientific">Thalassolituus maritimus</name>
    <dbReference type="NCBI Taxonomy" id="484498"/>
    <lineage>
        <taxon>Bacteria</taxon>
        <taxon>Pseudomonadati</taxon>
        <taxon>Pseudomonadota</taxon>
        <taxon>Gammaproteobacteria</taxon>
        <taxon>Oceanospirillales</taxon>
        <taxon>Oceanospirillaceae</taxon>
        <taxon>Thalassolituus</taxon>
    </lineage>
</organism>
<sequence length="137" mass="15345">MELRLSVIFRHVSSDYLPGDLTQAGKVLLALAGGDPVSTMELIRILEADPRSAFQALRNESCGYWLINNLNKNKGRGLYQLSTLHLSGNPLDDAKARAIQKRELATYSKDLALSESLRLPGAMERLQEVMQEELRFD</sequence>
<gene>
    <name evidence="1" type="ORF">NBRC116585_19580</name>
</gene>
<evidence type="ECO:0000313" key="1">
    <source>
        <dbReference type="EMBL" id="GAA6145840.1"/>
    </source>
</evidence>
<comment type="caution">
    <text evidence="1">The sequence shown here is derived from an EMBL/GenBank/DDBJ whole genome shotgun (WGS) entry which is preliminary data.</text>
</comment>
<protein>
    <submittedName>
        <fullName evidence="1">Uncharacterized protein</fullName>
    </submittedName>
</protein>
<accession>A0ABQ0A0B6</accession>
<dbReference type="EMBL" id="BAABWH010000005">
    <property type="protein sequence ID" value="GAA6145840.1"/>
    <property type="molecule type" value="Genomic_DNA"/>
</dbReference>
<proteinExistence type="predicted"/>
<keyword evidence="2" id="KW-1185">Reference proteome</keyword>